<reference evidence="5" key="1">
    <citation type="journal article" date="2020" name="Stud. Mycol.">
        <title>101 Dothideomycetes genomes: a test case for predicting lifestyles and emergence of pathogens.</title>
        <authorList>
            <person name="Haridas S."/>
            <person name="Albert R."/>
            <person name="Binder M."/>
            <person name="Bloem J."/>
            <person name="Labutti K."/>
            <person name="Salamov A."/>
            <person name="Andreopoulos B."/>
            <person name="Baker S."/>
            <person name="Barry K."/>
            <person name="Bills G."/>
            <person name="Bluhm B."/>
            <person name="Cannon C."/>
            <person name="Castanera R."/>
            <person name="Culley D."/>
            <person name="Daum C."/>
            <person name="Ezra D."/>
            <person name="Gonzalez J."/>
            <person name="Henrissat B."/>
            <person name="Kuo A."/>
            <person name="Liang C."/>
            <person name="Lipzen A."/>
            <person name="Lutzoni F."/>
            <person name="Magnuson J."/>
            <person name="Mondo S."/>
            <person name="Nolan M."/>
            <person name="Ohm R."/>
            <person name="Pangilinan J."/>
            <person name="Park H.-J."/>
            <person name="Ramirez L."/>
            <person name="Alfaro M."/>
            <person name="Sun H."/>
            <person name="Tritt A."/>
            <person name="Yoshinaga Y."/>
            <person name="Zwiers L.-H."/>
            <person name="Turgeon B."/>
            <person name="Goodwin S."/>
            <person name="Spatafora J."/>
            <person name="Crous P."/>
            <person name="Grigoriev I."/>
        </authorList>
    </citation>
    <scope>NUCLEOTIDE SEQUENCE</scope>
    <source>
        <strain evidence="5">CBS 121410</strain>
    </source>
</reference>
<evidence type="ECO:0000259" key="4">
    <source>
        <dbReference type="PROSITE" id="PS50850"/>
    </source>
</evidence>
<dbReference type="Gene3D" id="1.20.1250.20">
    <property type="entry name" value="MFS general substrate transporter like domains"/>
    <property type="match status" value="2"/>
</dbReference>
<proteinExistence type="inferred from homology"/>
<feature type="transmembrane region" description="Helical" evidence="3">
    <location>
        <begin position="274"/>
        <end position="292"/>
    </location>
</feature>
<dbReference type="PANTHER" id="PTHR11360:SF234">
    <property type="entry name" value="MFS-TYPE TRANSPORTER DBAD-RELATED"/>
    <property type="match status" value="1"/>
</dbReference>
<dbReference type="PANTHER" id="PTHR11360">
    <property type="entry name" value="MONOCARBOXYLATE TRANSPORTER"/>
    <property type="match status" value="1"/>
</dbReference>
<dbReference type="PROSITE" id="PS50850">
    <property type="entry name" value="MFS"/>
    <property type="match status" value="1"/>
</dbReference>
<evidence type="ECO:0000313" key="5">
    <source>
        <dbReference type="EMBL" id="KAF2085752.1"/>
    </source>
</evidence>
<protein>
    <submittedName>
        <fullName evidence="5">MFS general substrate transporter</fullName>
    </submittedName>
</protein>
<comment type="caution">
    <text evidence="5">The sequence shown here is derived from an EMBL/GenBank/DDBJ whole genome shotgun (WGS) entry which is preliminary data.</text>
</comment>
<dbReference type="InterPro" id="IPR050327">
    <property type="entry name" value="Proton-linked_MCT"/>
</dbReference>
<dbReference type="InterPro" id="IPR020846">
    <property type="entry name" value="MFS_dom"/>
</dbReference>
<keyword evidence="3" id="KW-1133">Transmembrane helix</keyword>
<comment type="subcellular location">
    <subcellularLocation>
        <location evidence="1">Membrane</location>
        <topology evidence="1">Multi-pass membrane protein</topology>
    </subcellularLocation>
</comment>
<evidence type="ECO:0000256" key="3">
    <source>
        <dbReference type="SAM" id="Phobius"/>
    </source>
</evidence>
<dbReference type="GO" id="GO:0016020">
    <property type="term" value="C:membrane"/>
    <property type="evidence" value="ECO:0007669"/>
    <property type="project" value="UniProtKB-SubCell"/>
</dbReference>
<gene>
    <name evidence="5" type="ORF">K490DRAFT_1889</name>
</gene>
<dbReference type="InterPro" id="IPR036259">
    <property type="entry name" value="MFS_trans_sf"/>
</dbReference>
<organism evidence="5 6">
    <name type="scientific">Saccharata proteae CBS 121410</name>
    <dbReference type="NCBI Taxonomy" id="1314787"/>
    <lineage>
        <taxon>Eukaryota</taxon>
        <taxon>Fungi</taxon>
        <taxon>Dikarya</taxon>
        <taxon>Ascomycota</taxon>
        <taxon>Pezizomycotina</taxon>
        <taxon>Dothideomycetes</taxon>
        <taxon>Dothideomycetes incertae sedis</taxon>
        <taxon>Botryosphaeriales</taxon>
        <taxon>Saccharataceae</taxon>
        <taxon>Saccharata</taxon>
    </lineage>
</organism>
<feature type="non-terminal residue" evidence="5">
    <location>
        <position position="1"/>
    </location>
</feature>
<feature type="domain" description="Major facilitator superfamily (MFS) profile" evidence="4">
    <location>
        <begin position="1"/>
        <end position="377"/>
    </location>
</feature>
<feature type="transmembrane region" description="Helical" evidence="3">
    <location>
        <begin position="134"/>
        <end position="153"/>
    </location>
</feature>
<accession>A0A9P4HSH6</accession>
<evidence type="ECO:0000256" key="2">
    <source>
        <dbReference type="ARBA" id="ARBA00006727"/>
    </source>
</evidence>
<dbReference type="OrthoDB" id="6509908at2759"/>
<keyword evidence="6" id="KW-1185">Reference proteome</keyword>
<dbReference type="Pfam" id="PF07690">
    <property type="entry name" value="MFS_1"/>
    <property type="match status" value="1"/>
</dbReference>
<feature type="transmembrane region" description="Helical" evidence="3">
    <location>
        <begin position="298"/>
        <end position="323"/>
    </location>
</feature>
<evidence type="ECO:0000256" key="1">
    <source>
        <dbReference type="ARBA" id="ARBA00004141"/>
    </source>
</evidence>
<evidence type="ECO:0000313" key="6">
    <source>
        <dbReference type="Proteomes" id="UP000799776"/>
    </source>
</evidence>
<keyword evidence="3" id="KW-0812">Transmembrane</keyword>
<dbReference type="EMBL" id="ML978728">
    <property type="protein sequence ID" value="KAF2085752.1"/>
    <property type="molecule type" value="Genomic_DNA"/>
</dbReference>
<feature type="transmembrane region" description="Helical" evidence="3">
    <location>
        <begin position="207"/>
        <end position="231"/>
    </location>
</feature>
<feature type="transmembrane region" description="Helical" evidence="3">
    <location>
        <begin position="7"/>
        <end position="27"/>
    </location>
</feature>
<dbReference type="SUPFAM" id="SSF103473">
    <property type="entry name" value="MFS general substrate transporter"/>
    <property type="match status" value="1"/>
</dbReference>
<feature type="non-terminal residue" evidence="5">
    <location>
        <position position="377"/>
    </location>
</feature>
<dbReference type="GO" id="GO:0022857">
    <property type="term" value="F:transmembrane transporter activity"/>
    <property type="evidence" value="ECO:0007669"/>
    <property type="project" value="InterPro"/>
</dbReference>
<dbReference type="AlphaFoldDB" id="A0A9P4HSH6"/>
<dbReference type="InterPro" id="IPR011701">
    <property type="entry name" value="MFS"/>
</dbReference>
<feature type="transmembrane region" description="Helical" evidence="3">
    <location>
        <begin position="101"/>
        <end position="127"/>
    </location>
</feature>
<name>A0A9P4HSH6_9PEZI</name>
<feature type="transmembrane region" description="Helical" evidence="3">
    <location>
        <begin position="47"/>
        <end position="69"/>
    </location>
</feature>
<feature type="transmembrane region" description="Helical" evidence="3">
    <location>
        <begin position="165"/>
        <end position="186"/>
    </location>
</feature>
<feature type="transmembrane region" description="Helical" evidence="3">
    <location>
        <begin position="243"/>
        <end position="262"/>
    </location>
</feature>
<keyword evidence="3" id="KW-0472">Membrane</keyword>
<dbReference type="Proteomes" id="UP000799776">
    <property type="component" value="Unassembled WGS sequence"/>
</dbReference>
<feature type="transmembrane region" description="Helical" evidence="3">
    <location>
        <begin position="76"/>
        <end position="95"/>
    </location>
</feature>
<comment type="similarity">
    <text evidence="2">Belongs to the major facilitator superfamily. Monocarboxylate porter (TC 2.A.1.13) family.</text>
</comment>
<sequence>NGGLKAWLQVLGAFCLYTATWGFVQSFGVFQSYYTLSLLSNHSTSDIAWIGSVSAFLVLLGGVLSGPLFDKGYVRSLNIIGTALIILGIMTTSVATKYYQIFLAQGIAVGIGSGCVFANSTAVVPAYFTSRRPLAMGLASLGSGIGGIIYPIIFHRLLPSIGFGWTVRVIGFVTLAILLIPCVVLSNPHTPGPARRLFDPSDFRDPVYTFTTIAAIFGFLGIYIPFYFLQIFAQTNLHTPPTLTFYLIPIMNAGSTVGRLTLSLLSRPLGPLNTYVLALLLSGITHLCWIAIHNTPGLLTFAFIYGFLSGGILATAPIVIADITQDSRLLGRRIGTSLGLASAGLLAGSPGAGALVDVGKGVYWGAVVLGGSVLLGA</sequence>